<keyword evidence="3" id="KW-0234">DNA repair</keyword>
<dbReference type="GO" id="GO:0007062">
    <property type="term" value="P:sister chromatid cohesion"/>
    <property type="evidence" value="ECO:0007669"/>
    <property type="project" value="UniProtKB-ARBA"/>
</dbReference>
<evidence type="ECO:0000256" key="2">
    <source>
        <dbReference type="ARBA" id="ARBA00022763"/>
    </source>
</evidence>
<dbReference type="GO" id="GO:0006281">
    <property type="term" value="P:DNA repair"/>
    <property type="evidence" value="ECO:0007669"/>
    <property type="project" value="UniProtKB-KW"/>
</dbReference>
<evidence type="ECO:0000256" key="3">
    <source>
        <dbReference type="ARBA" id="ARBA00023204"/>
    </source>
</evidence>
<dbReference type="EMBL" id="CAKOAT010116710">
    <property type="protein sequence ID" value="CAH8331220.1"/>
    <property type="molecule type" value="Genomic_DNA"/>
</dbReference>
<dbReference type="Pfam" id="PF20168">
    <property type="entry name" value="PDS5"/>
    <property type="match status" value="1"/>
</dbReference>
<comment type="subcellular location">
    <subcellularLocation>
        <location evidence="1">Nucleus</location>
    </subcellularLocation>
</comment>
<evidence type="ECO:0000256" key="1">
    <source>
        <dbReference type="ARBA" id="ARBA00004123"/>
    </source>
</evidence>
<dbReference type="PANTHER" id="PTHR12663:SF0">
    <property type="entry name" value="PRECOCIOUS DISSOCIATION OF SISTERS 5, ISOFORM A"/>
    <property type="match status" value="1"/>
</dbReference>
<gene>
    <name evidence="6" type="ORF">ERUC_LOCUS12315</name>
</gene>
<comment type="caution">
    <text evidence="6">The sequence shown here is derived from an EMBL/GenBank/DDBJ whole genome shotgun (WGS) entry which is preliminary data.</text>
</comment>
<reference evidence="6 7" key="1">
    <citation type="submission" date="2022-03" db="EMBL/GenBank/DDBJ databases">
        <authorList>
            <person name="Macdonald S."/>
            <person name="Ahmed S."/>
            <person name="Newling K."/>
        </authorList>
    </citation>
    <scope>NUCLEOTIDE SEQUENCE [LARGE SCALE GENOMIC DNA]</scope>
</reference>
<name>A0ABC8JK97_ERUVS</name>
<feature type="transmembrane region" description="Helical" evidence="5">
    <location>
        <begin position="74"/>
        <end position="97"/>
    </location>
</feature>
<keyword evidence="5" id="KW-0812">Transmembrane</keyword>
<keyword evidence="4" id="KW-0539">Nucleus</keyword>
<sequence length="99" mass="10944">MTKTGNVMEEQEAVVRLSELEQSPPAAVLKSIQPFLNAVIKPEILKHQDKDVKLLVASCLSVITRITAPEAPLLHFLMLLGGLGFTFNLSLIPLMVLHW</sequence>
<protein>
    <submittedName>
        <fullName evidence="6">Uncharacterized protein</fullName>
    </submittedName>
</protein>
<dbReference type="AlphaFoldDB" id="A0ABC8JK97"/>
<dbReference type="InterPro" id="IPR039776">
    <property type="entry name" value="Pds5"/>
</dbReference>
<keyword evidence="5" id="KW-0472">Membrane</keyword>
<organism evidence="6 7">
    <name type="scientific">Eruca vesicaria subsp. sativa</name>
    <name type="common">Garden rocket</name>
    <name type="synonym">Eruca sativa</name>
    <dbReference type="NCBI Taxonomy" id="29727"/>
    <lineage>
        <taxon>Eukaryota</taxon>
        <taxon>Viridiplantae</taxon>
        <taxon>Streptophyta</taxon>
        <taxon>Embryophyta</taxon>
        <taxon>Tracheophyta</taxon>
        <taxon>Spermatophyta</taxon>
        <taxon>Magnoliopsida</taxon>
        <taxon>eudicotyledons</taxon>
        <taxon>Gunneridae</taxon>
        <taxon>Pentapetalae</taxon>
        <taxon>rosids</taxon>
        <taxon>malvids</taxon>
        <taxon>Brassicales</taxon>
        <taxon>Brassicaceae</taxon>
        <taxon>Brassiceae</taxon>
        <taxon>Eruca</taxon>
    </lineage>
</organism>
<proteinExistence type="predicted"/>
<dbReference type="PANTHER" id="PTHR12663">
    <property type="entry name" value="ANDROGEN INDUCED INHIBITOR OF PROLIFERATION AS3 / PDS5-RELATED"/>
    <property type="match status" value="1"/>
</dbReference>
<keyword evidence="2" id="KW-0227">DNA damage</keyword>
<evidence type="ECO:0000256" key="4">
    <source>
        <dbReference type="ARBA" id="ARBA00023242"/>
    </source>
</evidence>
<dbReference type="Proteomes" id="UP001642260">
    <property type="component" value="Unassembled WGS sequence"/>
</dbReference>
<dbReference type="GO" id="GO:0005634">
    <property type="term" value="C:nucleus"/>
    <property type="evidence" value="ECO:0007669"/>
    <property type="project" value="UniProtKB-SubCell"/>
</dbReference>
<evidence type="ECO:0000313" key="7">
    <source>
        <dbReference type="Proteomes" id="UP001642260"/>
    </source>
</evidence>
<evidence type="ECO:0000256" key="5">
    <source>
        <dbReference type="SAM" id="Phobius"/>
    </source>
</evidence>
<keyword evidence="7" id="KW-1185">Reference proteome</keyword>
<evidence type="ECO:0000313" key="6">
    <source>
        <dbReference type="EMBL" id="CAH8331220.1"/>
    </source>
</evidence>
<keyword evidence="5" id="KW-1133">Transmembrane helix</keyword>
<accession>A0ABC8JK97</accession>